<sequence length="256" mass="27753">MKQRKKIVIANWKMNLTVPESTVLIEKLKKEIPGNVGSEVVLCPTFIDIYAAAEEVKGTKLLLGAQNVAEEEKGAYTGEVSVLALKGFVKYILAGHSERRNTFGENDKVVAKKTEIVVRHDMVPVICVGETLHEREDGLSKVVTLSQLEASCKHLTAEEISESVIAYEPVWAIGTGQVCDGQEAGKMAGDIRGLIHSLYGEKASEAVRILYGGSITAKSAKEMKKAKNIDGLLVGGASLDHKEFVAIVKNYGSKKQ</sequence>
<dbReference type="InterPro" id="IPR013785">
    <property type="entry name" value="Aldolase_TIM"/>
</dbReference>
<comment type="similarity">
    <text evidence="2 7 8">Belongs to the triosephosphate isomerase family.</text>
</comment>
<keyword evidence="3 7" id="KW-0312">Gluconeogenesis</keyword>
<dbReference type="UniPathway" id="UPA00109">
    <property type="reaction ID" value="UER00189"/>
</dbReference>
<dbReference type="HAMAP" id="MF_00147_B">
    <property type="entry name" value="TIM_B"/>
    <property type="match status" value="1"/>
</dbReference>
<feature type="binding site" evidence="7">
    <location>
        <begin position="11"/>
        <end position="13"/>
    </location>
    <ligand>
        <name>substrate</name>
    </ligand>
</feature>
<feature type="binding site" evidence="7">
    <location>
        <position position="174"/>
    </location>
    <ligand>
        <name>substrate</name>
    </ligand>
</feature>
<dbReference type="GO" id="GO:0005829">
    <property type="term" value="C:cytosol"/>
    <property type="evidence" value="ECO:0007669"/>
    <property type="project" value="TreeGrafter"/>
</dbReference>
<gene>
    <name evidence="7" type="primary">tpiA</name>
    <name evidence="9" type="ORF">A2W05_08910</name>
</gene>
<evidence type="ECO:0000313" key="9">
    <source>
        <dbReference type="EMBL" id="OGL43672.1"/>
    </source>
</evidence>
<dbReference type="PANTHER" id="PTHR21139:SF42">
    <property type="entry name" value="TRIOSEPHOSPHATE ISOMERASE"/>
    <property type="match status" value="1"/>
</dbReference>
<evidence type="ECO:0000256" key="1">
    <source>
        <dbReference type="ARBA" id="ARBA00004680"/>
    </source>
</evidence>
<dbReference type="Proteomes" id="UP000178797">
    <property type="component" value="Unassembled WGS sequence"/>
</dbReference>
<dbReference type="FunFam" id="3.20.20.70:FF:000016">
    <property type="entry name" value="Triosephosphate isomerase"/>
    <property type="match status" value="1"/>
</dbReference>
<dbReference type="GO" id="GO:0006096">
    <property type="term" value="P:glycolytic process"/>
    <property type="evidence" value="ECO:0007669"/>
    <property type="project" value="UniProtKB-UniRule"/>
</dbReference>
<dbReference type="InterPro" id="IPR020861">
    <property type="entry name" value="Triosephosphate_isomerase_AS"/>
</dbReference>
<organism evidence="9 10">
    <name type="scientific">Candidatus Schekmanbacteria bacterium RBG_16_38_10</name>
    <dbReference type="NCBI Taxonomy" id="1817879"/>
    <lineage>
        <taxon>Bacteria</taxon>
        <taxon>Candidatus Schekmaniibacteriota</taxon>
    </lineage>
</organism>
<dbReference type="UniPathway" id="UPA00138"/>
<dbReference type="PANTHER" id="PTHR21139">
    <property type="entry name" value="TRIOSEPHOSPHATE ISOMERASE"/>
    <property type="match status" value="1"/>
</dbReference>
<name>A0A1F7RQ39_9BACT</name>
<protein>
    <recommendedName>
        <fullName evidence="7 8">Triosephosphate isomerase</fullName>
        <shortName evidence="7">TIM</shortName>
        <shortName evidence="7">TPI</shortName>
        <ecNumber evidence="7 8">5.3.1.1</ecNumber>
    </recommendedName>
    <alternativeName>
        <fullName evidence="7">Triose-phosphate isomerase</fullName>
    </alternativeName>
</protein>
<comment type="pathway">
    <text evidence="7 8">Carbohydrate biosynthesis; gluconeogenesis.</text>
</comment>
<feature type="binding site" evidence="7">
    <location>
        <position position="214"/>
    </location>
    <ligand>
        <name>substrate</name>
    </ligand>
</feature>
<comment type="subcellular location">
    <subcellularLocation>
        <location evidence="7 8">Cytoplasm</location>
    </subcellularLocation>
</comment>
<evidence type="ECO:0000313" key="10">
    <source>
        <dbReference type="Proteomes" id="UP000178797"/>
    </source>
</evidence>
<dbReference type="GO" id="GO:0046166">
    <property type="term" value="P:glyceraldehyde-3-phosphate biosynthetic process"/>
    <property type="evidence" value="ECO:0007669"/>
    <property type="project" value="TreeGrafter"/>
</dbReference>
<keyword evidence="6 7" id="KW-0413">Isomerase</keyword>
<evidence type="ECO:0000256" key="7">
    <source>
        <dbReference type="HAMAP-Rule" id="MF_00147"/>
    </source>
</evidence>
<feature type="active site" description="Electrophile" evidence="7">
    <location>
        <position position="96"/>
    </location>
</feature>
<dbReference type="Pfam" id="PF00121">
    <property type="entry name" value="TIM"/>
    <property type="match status" value="1"/>
</dbReference>
<dbReference type="EMBL" id="MGDE01000215">
    <property type="protein sequence ID" value="OGL43672.1"/>
    <property type="molecule type" value="Genomic_DNA"/>
</dbReference>
<dbReference type="InterPro" id="IPR022896">
    <property type="entry name" value="TrioseP_Isoase_bac/euk"/>
</dbReference>
<evidence type="ECO:0000256" key="4">
    <source>
        <dbReference type="ARBA" id="ARBA00022490"/>
    </source>
</evidence>
<dbReference type="AlphaFoldDB" id="A0A1F7RQ39"/>
<feature type="binding site" evidence="7">
    <location>
        <begin position="235"/>
        <end position="236"/>
    </location>
    <ligand>
        <name>substrate</name>
    </ligand>
</feature>
<dbReference type="GO" id="GO:0004807">
    <property type="term" value="F:triose-phosphate isomerase activity"/>
    <property type="evidence" value="ECO:0007669"/>
    <property type="project" value="UniProtKB-UniRule"/>
</dbReference>
<dbReference type="InterPro" id="IPR000652">
    <property type="entry name" value="Triosephosphate_isomerase"/>
</dbReference>
<dbReference type="SUPFAM" id="SSF51351">
    <property type="entry name" value="Triosephosphate isomerase (TIM)"/>
    <property type="match status" value="1"/>
</dbReference>
<comment type="function">
    <text evidence="7">Involved in the gluconeogenesis. Catalyzes stereospecifically the conversion of dihydroxyacetone phosphate (DHAP) to D-glyceraldehyde-3-phosphate (G3P).</text>
</comment>
<comment type="subunit">
    <text evidence="7 8">Homodimer.</text>
</comment>
<dbReference type="EC" id="5.3.1.1" evidence="7 8"/>
<feature type="active site" description="Proton acceptor" evidence="7">
    <location>
        <position position="168"/>
    </location>
</feature>
<keyword evidence="4 7" id="KW-0963">Cytoplasm</keyword>
<comment type="catalytic activity">
    <reaction evidence="7 8">
        <text>D-glyceraldehyde 3-phosphate = dihydroxyacetone phosphate</text>
        <dbReference type="Rhea" id="RHEA:18585"/>
        <dbReference type="ChEBI" id="CHEBI:57642"/>
        <dbReference type="ChEBI" id="CHEBI:59776"/>
        <dbReference type="EC" id="5.3.1.1"/>
    </reaction>
</comment>
<reference evidence="9 10" key="1">
    <citation type="journal article" date="2016" name="Nat. Commun.">
        <title>Thousands of microbial genomes shed light on interconnected biogeochemical processes in an aquifer system.</title>
        <authorList>
            <person name="Anantharaman K."/>
            <person name="Brown C.T."/>
            <person name="Hug L.A."/>
            <person name="Sharon I."/>
            <person name="Castelle C.J."/>
            <person name="Probst A.J."/>
            <person name="Thomas B.C."/>
            <person name="Singh A."/>
            <person name="Wilkins M.J."/>
            <person name="Karaoz U."/>
            <person name="Brodie E.L."/>
            <person name="Williams K.H."/>
            <person name="Hubbard S.S."/>
            <person name="Banfield J.F."/>
        </authorList>
    </citation>
    <scope>NUCLEOTIDE SEQUENCE [LARGE SCALE GENOMIC DNA]</scope>
</reference>
<evidence type="ECO:0000256" key="3">
    <source>
        <dbReference type="ARBA" id="ARBA00022432"/>
    </source>
</evidence>
<dbReference type="PROSITE" id="PS00171">
    <property type="entry name" value="TIM_1"/>
    <property type="match status" value="1"/>
</dbReference>
<dbReference type="Gene3D" id="3.20.20.70">
    <property type="entry name" value="Aldolase class I"/>
    <property type="match status" value="1"/>
</dbReference>
<comment type="pathway">
    <text evidence="1 7 8">Carbohydrate degradation; glycolysis; D-glyceraldehyde 3-phosphate from glycerone phosphate: step 1/1.</text>
</comment>
<evidence type="ECO:0000256" key="5">
    <source>
        <dbReference type="ARBA" id="ARBA00023152"/>
    </source>
</evidence>
<proteinExistence type="inferred from homology"/>
<accession>A0A1F7RQ39</accession>
<comment type="caution">
    <text evidence="9">The sequence shown here is derived from an EMBL/GenBank/DDBJ whole genome shotgun (WGS) entry which is preliminary data.</text>
</comment>
<dbReference type="CDD" id="cd00311">
    <property type="entry name" value="TIM"/>
    <property type="match status" value="1"/>
</dbReference>
<dbReference type="InterPro" id="IPR035990">
    <property type="entry name" value="TIM_sf"/>
</dbReference>
<evidence type="ECO:0000256" key="2">
    <source>
        <dbReference type="ARBA" id="ARBA00007422"/>
    </source>
</evidence>
<keyword evidence="5 7" id="KW-0324">Glycolysis</keyword>
<evidence type="ECO:0000256" key="6">
    <source>
        <dbReference type="ARBA" id="ARBA00023235"/>
    </source>
</evidence>
<dbReference type="NCBIfam" id="TIGR00419">
    <property type="entry name" value="tim"/>
    <property type="match status" value="1"/>
</dbReference>
<dbReference type="GO" id="GO:0019563">
    <property type="term" value="P:glycerol catabolic process"/>
    <property type="evidence" value="ECO:0007669"/>
    <property type="project" value="TreeGrafter"/>
</dbReference>
<dbReference type="PROSITE" id="PS51440">
    <property type="entry name" value="TIM_2"/>
    <property type="match status" value="1"/>
</dbReference>
<dbReference type="GO" id="GO:0006094">
    <property type="term" value="P:gluconeogenesis"/>
    <property type="evidence" value="ECO:0007669"/>
    <property type="project" value="UniProtKB-UniRule"/>
</dbReference>
<evidence type="ECO:0000256" key="8">
    <source>
        <dbReference type="RuleBase" id="RU363013"/>
    </source>
</evidence>